<comment type="caution">
    <text evidence="2">The sequence shown here is derived from an EMBL/GenBank/DDBJ whole genome shotgun (WGS) entry which is preliminary data.</text>
</comment>
<keyword evidence="1" id="KW-0812">Transmembrane</keyword>
<dbReference type="EMBL" id="JACSEA010000013">
    <property type="protein sequence ID" value="KAF7387011.1"/>
    <property type="molecule type" value="Genomic_DNA"/>
</dbReference>
<evidence type="ECO:0000313" key="2">
    <source>
        <dbReference type="EMBL" id="KAF7387011.1"/>
    </source>
</evidence>
<keyword evidence="1" id="KW-1133">Transmembrane helix</keyword>
<proteinExistence type="predicted"/>
<dbReference type="AlphaFoldDB" id="A0A834JFZ9"/>
<reference evidence="2" key="1">
    <citation type="journal article" date="2020" name="G3 (Bethesda)">
        <title>High-Quality Assemblies for Three Invasive Social Wasps from the &lt;i&gt;Vespula&lt;/i&gt; Genus.</title>
        <authorList>
            <person name="Harrop T.W.R."/>
            <person name="Guhlin J."/>
            <person name="McLaughlin G.M."/>
            <person name="Permina E."/>
            <person name="Stockwell P."/>
            <person name="Gilligan J."/>
            <person name="Le Lec M.F."/>
            <person name="Gruber M.A.M."/>
            <person name="Quinn O."/>
            <person name="Lovegrove M."/>
            <person name="Duncan E.J."/>
            <person name="Remnant E.J."/>
            <person name="Van Eeckhoven J."/>
            <person name="Graham B."/>
            <person name="Knapp R.A."/>
            <person name="Langford K.W."/>
            <person name="Kronenberg Z."/>
            <person name="Press M.O."/>
            <person name="Eacker S.M."/>
            <person name="Wilson-Rankin E.E."/>
            <person name="Purcell J."/>
            <person name="Lester P.J."/>
            <person name="Dearden P.K."/>
        </authorList>
    </citation>
    <scope>NUCLEOTIDE SEQUENCE</scope>
    <source>
        <strain evidence="2">Marl-1</strain>
    </source>
</reference>
<evidence type="ECO:0000256" key="1">
    <source>
        <dbReference type="SAM" id="Phobius"/>
    </source>
</evidence>
<dbReference type="Proteomes" id="UP000614350">
    <property type="component" value="Unassembled WGS sequence"/>
</dbReference>
<gene>
    <name evidence="2" type="ORF">HZH66_011463</name>
</gene>
<keyword evidence="3" id="KW-1185">Reference proteome</keyword>
<sequence length="68" mass="7851">MCQNSRNVITITITITITIIIIIIMMIVICNRRLVINEMISATSTRKENSQLGPQCQMFSYYEVIVRN</sequence>
<feature type="transmembrane region" description="Helical" evidence="1">
    <location>
        <begin position="7"/>
        <end position="29"/>
    </location>
</feature>
<evidence type="ECO:0000313" key="3">
    <source>
        <dbReference type="Proteomes" id="UP000614350"/>
    </source>
</evidence>
<name>A0A834JFZ9_VESVU</name>
<protein>
    <submittedName>
        <fullName evidence="2">Uncharacterized protein</fullName>
    </submittedName>
</protein>
<keyword evidence="1" id="KW-0472">Membrane</keyword>
<organism evidence="2 3">
    <name type="scientific">Vespula vulgaris</name>
    <name type="common">Yellow jacket</name>
    <name type="synonym">Wasp</name>
    <dbReference type="NCBI Taxonomy" id="7454"/>
    <lineage>
        <taxon>Eukaryota</taxon>
        <taxon>Metazoa</taxon>
        <taxon>Ecdysozoa</taxon>
        <taxon>Arthropoda</taxon>
        <taxon>Hexapoda</taxon>
        <taxon>Insecta</taxon>
        <taxon>Pterygota</taxon>
        <taxon>Neoptera</taxon>
        <taxon>Endopterygota</taxon>
        <taxon>Hymenoptera</taxon>
        <taxon>Apocrita</taxon>
        <taxon>Aculeata</taxon>
        <taxon>Vespoidea</taxon>
        <taxon>Vespidae</taxon>
        <taxon>Vespinae</taxon>
        <taxon>Vespula</taxon>
    </lineage>
</organism>
<accession>A0A834JFZ9</accession>